<dbReference type="EMBL" id="SMFU01000012">
    <property type="protein sequence ID" value="TCK03639.1"/>
    <property type="molecule type" value="Genomic_DNA"/>
</dbReference>
<organism evidence="2 3">
    <name type="scientific">Marinobacterium mangrovicola</name>
    <dbReference type="NCBI Taxonomy" id="1476959"/>
    <lineage>
        <taxon>Bacteria</taxon>
        <taxon>Pseudomonadati</taxon>
        <taxon>Pseudomonadota</taxon>
        <taxon>Gammaproteobacteria</taxon>
        <taxon>Oceanospirillales</taxon>
        <taxon>Oceanospirillaceae</taxon>
        <taxon>Marinobacterium</taxon>
    </lineage>
</organism>
<gene>
    <name evidence="2" type="ORF">CLV83_3913</name>
</gene>
<keyword evidence="3" id="KW-1185">Reference proteome</keyword>
<feature type="transmembrane region" description="Helical" evidence="1">
    <location>
        <begin position="39"/>
        <end position="58"/>
    </location>
</feature>
<evidence type="ECO:0000313" key="2">
    <source>
        <dbReference type="EMBL" id="TCK03639.1"/>
    </source>
</evidence>
<dbReference type="RefSeq" id="WP_132296506.1">
    <property type="nucleotide sequence ID" value="NZ_SMFU01000012.1"/>
</dbReference>
<keyword evidence="1" id="KW-0812">Transmembrane</keyword>
<keyword evidence="1" id="KW-0472">Membrane</keyword>
<comment type="caution">
    <text evidence="2">The sequence shown here is derived from an EMBL/GenBank/DDBJ whole genome shotgun (WGS) entry which is preliminary data.</text>
</comment>
<proteinExistence type="predicted"/>
<evidence type="ECO:0000313" key="3">
    <source>
        <dbReference type="Proteomes" id="UP000294546"/>
    </source>
</evidence>
<dbReference type="OrthoDB" id="7064347at2"/>
<sequence>MDAYVIGNLTGRLLMSVLIVYLVVLCFNKFDFRKAAGRLKGIAPILSIIIVFILGLAANTV</sequence>
<feature type="transmembrane region" description="Helical" evidence="1">
    <location>
        <begin position="6"/>
        <end position="27"/>
    </location>
</feature>
<dbReference type="Proteomes" id="UP000294546">
    <property type="component" value="Unassembled WGS sequence"/>
</dbReference>
<dbReference type="AlphaFoldDB" id="A0A4R1GD21"/>
<reference evidence="2 3" key="1">
    <citation type="submission" date="2019-03" db="EMBL/GenBank/DDBJ databases">
        <title>Genomic Encyclopedia of Archaeal and Bacterial Type Strains, Phase II (KMG-II): from individual species to whole genera.</title>
        <authorList>
            <person name="Goeker M."/>
        </authorList>
    </citation>
    <scope>NUCLEOTIDE SEQUENCE [LARGE SCALE GENOMIC DNA]</scope>
    <source>
        <strain evidence="2 3">DSM 27697</strain>
    </source>
</reference>
<accession>A0A4R1GD21</accession>
<evidence type="ECO:0000256" key="1">
    <source>
        <dbReference type="SAM" id="Phobius"/>
    </source>
</evidence>
<name>A0A4R1GD21_9GAMM</name>
<keyword evidence="1" id="KW-1133">Transmembrane helix</keyword>
<protein>
    <submittedName>
        <fullName evidence="2">Uncharacterized protein</fullName>
    </submittedName>
</protein>